<feature type="compositionally biased region" description="Acidic residues" evidence="2">
    <location>
        <begin position="302"/>
        <end position="313"/>
    </location>
</feature>
<name>A0A0D3IA12_EMIH1</name>
<evidence type="ECO:0000313" key="4">
    <source>
        <dbReference type="Proteomes" id="UP000013827"/>
    </source>
</evidence>
<accession>A0A0D3IA12</accession>
<dbReference type="HOGENOM" id="CLU_757455_0_0_1"/>
<evidence type="ECO:0000256" key="1">
    <source>
        <dbReference type="SAM" id="Coils"/>
    </source>
</evidence>
<feature type="compositionally biased region" description="Low complexity" evidence="2">
    <location>
        <begin position="289"/>
        <end position="301"/>
    </location>
</feature>
<feature type="compositionally biased region" description="Low complexity" evidence="2">
    <location>
        <begin position="222"/>
        <end position="232"/>
    </location>
</feature>
<feature type="compositionally biased region" description="Acidic residues" evidence="2">
    <location>
        <begin position="238"/>
        <end position="259"/>
    </location>
</feature>
<evidence type="ECO:0000256" key="2">
    <source>
        <dbReference type="SAM" id="MobiDB-lite"/>
    </source>
</evidence>
<keyword evidence="4" id="KW-1185">Reference proteome</keyword>
<keyword evidence="1" id="KW-0175">Coiled coil</keyword>
<dbReference type="KEGG" id="ehx:EMIHUDRAFT_249189"/>
<dbReference type="PaxDb" id="2903-EOD08097"/>
<dbReference type="EnsemblProtists" id="EOD08097">
    <property type="protein sequence ID" value="EOD08097"/>
    <property type="gene ID" value="EMIHUDRAFT_249189"/>
</dbReference>
<feature type="coiled-coil region" evidence="1">
    <location>
        <begin position="123"/>
        <end position="150"/>
    </location>
</feature>
<reference evidence="3" key="2">
    <citation type="submission" date="2024-10" db="UniProtKB">
        <authorList>
            <consortium name="EnsemblProtists"/>
        </authorList>
    </citation>
    <scope>IDENTIFICATION</scope>
</reference>
<proteinExistence type="predicted"/>
<organism evidence="3 4">
    <name type="scientific">Emiliania huxleyi (strain CCMP1516)</name>
    <dbReference type="NCBI Taxonomy" id="280463"/>
    <lineage>
        <taxon>Eukaryota</taxon>
        <taxon>Haptista</taxon>
        <taxon>Haptophyta</taxon>
        <taxon>Prymnesiophyceae</taxon>
        <taxon>Isochrysidales</taxon>
        <taxon>Noelaerhabdaceae</taxon>
        <taxon>Emiliania</taxon>
    </lineage>
</organism>
<dbReference type="RefSeq" id="XP_005760526.1">
    <property type="nucleotide sequence ID" value="XM_005760469.1"/>
</dbReference>
<feature type="compositionally biased region" description="Low complexity" evidence="2">
    <location>
        <begin position="260"/>
        <end position="279"/>
    </location>
</feature>
<reference evidence="4" key="1">
    <citation type="journal article" date="2013" name="Nature">
        <title>Pan genome of the phytoplankton Emiliania underpins its global distribution.</title>
        <authorList>
            <person name="Read B.A."/>
            <person name="Kegel J."/>
            <person name="Klute M.J."/>
            <person name="Kuo A."/>
            <person name="Lefebvre S.C."/>
            <person name="Maumus F."/>
            <person name="Mayer C."/>
            <person name="Miller J."/>
            <person name="Monier A."/>
            <person name="Salamov A."/>
            <person name="Young J."/>
            <person name="Aguilar M."/>
            <person name="Claverie J.M."/>
            <person name="Frickenhaus S."/>
            <person name="Gonzalez K."/>
            <person name="Herman E.K."/>
            <person name="Lin Y.C."/>
            <person name="Napier J."/>
            <person name="Ogata H."/>
            <person name="Sarno A.F."/>
            <person name="Shmutz J."/>
            <person name="Schroeder D."/>
            <person name="de Vargas C."/>
            <person name="Verret F."/>
            <person name="von Dassow P."/>
            <person name="Valentin K."/>
            <person name="Van de Peer Y."/>
            <person name="Wheeler G."/>
            <person name="Dacks J.B."/>
            <person name="Delwiche C.F."/>
            <person name="Dyhrman S.T."/>
            <person name="Glockner G."/>
            <person name="John U."/>
            <person name="Richards T."/>
            <person name="Worden A.Z."/>
            <person name="Zhang X."/>
            <person name="Grigoriev I.V."/>
            <person name="Allen A.E."/>
            <person name="Bidle K."/>
            <person name="Borodovsky M."/>
            <person name="Bowler C."/>
            <person name="Brownlee C."/>
            <person name="Cock J.M."/>
            <person name="Elias M."/>
            <person name="Gladyshev V.N."/>
            <person name="Groth M."/>
            <person name="Guda C."/>
            <person name="Hadaegh A."/>
            <person name="Iglesias-Rodriguez M.D."/>
            <person name="Jenkins J."/>
            <person name="Jones B.M."/>
            <person name="Lawson T."/>
            <person name="Leese F."/>
            <person name="Lindquist E."/>
            <person name="Lobanov A."/>
            <person name="Lomsadze A."/>
            <person name="Malik S.B."/>
            <person name="Marsh M.E."/>
            <person name="Mackinder L."/>
            <person name="Mock T."/>
            <person name="Mueller-Roeber B."/>
            <person name="Pagarete A."/>
            <person name="Parker M."/>
            <person name="Probert I."/>
            <person name="Quesneville H."/>
            <person name="Raines C."/>
            <person name="Rensing S.A."/>
            <person name="Riano-Pachon D.M."/>
            <person name="Richier S."/>
            <person name="Rokitta S."/>
            <person name="Shiraiwa Y."/>
            <person name="Soanes D.M."/>
            <person name="van der Giezen M."/>
            <person name="Wahlund T.M."/>
            <person name="Williams B."/>
            <person name="Wilson W."/>
            <person name="Wolfe G."/>
            <person name="Wurch L.L."/>
        </authorList>
    </citation>
    <scope>NUCLEOTIDE SEQUENCE</scope>
</reference>
<dbReference type="AlphaFoldDB" id="A0A0D3IA12"/>
<feature type="region of interest" description="Disordered" evidence="2">
    <location>
        <begin position="222"/>
        <end position="313"/>
    </location>
</feature>
<evidence type="ECO:0000313" key="3">
    <source>
        <dbReference type="EnsemblProtists" id="EOD08097"/>
    </source>
</evidence>
<sequence>MLAPLQTQLTTQGAEIERLQAQRVGAAPPSNAEVREMASRVASASCKRLAKASAIEPVEVAEASSEDKAVEEEVARAMQQGNGLVQATLEHLETAERSWDRFVELGGEVIDGYPSEVQVVKRLLDATTEITRLNNQLVQLRHLQDREREDHATSQRQLAEQLVQATDLNDVYQANTSALTMRLREAALMSEHATTMPVGSPVAAENVGRHTVVEGDAVDTAAAVATQQPQPQRRVFLDDDDETEDEDPDVDETDDEEDMGAAGAGEAATATSPAATTADPWARQLRSNTRAATSSSSTVADTEAEEVASAEVAVEADERDTAMLTRYGVLRGGCSRCRGGGKKRRCPESCYVSGARKFVRLMVELD</sequence>
<dbReference type="Proteomes" id="UP000013827">
    <property type="component" value="Unassembled WGS sequence"/>
</dbReference>
<dbReference type="GeneID" id="17254248"/>
<protein>
    <submittedName>
        <fullName evidence="3">Uncharacterized protein</fullName>
    </submittedName>
</protein>